<reference evidence="4" key="1">
    <citation type="submission" date="2023-06" db="EMBL/GenBank/DDBJ databases">
        <title>Genomic analysis of the entomopathogenic nematode Steinernema hermaphroditum.</title>
        <authorList>
            <person name="Schwarz E.M."/>
            <person name="Heppert J.K."/>
            <person name="Baniya A."/>
            <person name="Schwartz H.T."/>
            <person name="Tan C.-H."/>
            <person name="Antoshechkin I."/>
            <person name="Sternberg P.W."/>
            <person name="Goodrich-Blair H."/>
            <person name="Dillman A.R."/>
        </authorList>
    </citation>
    <scope>NUCLEOTIDE SEQUENCE</scope>
    <source>
        <strain evidence="4">PS9179</strain>
        <tissue evidence="4">Whole animal</tissue>
    </source>
</reference>
<name>A0AA39HTL8_9BILA</name>
<accession>A0AA39HTL8</accession>
<organism evidence="4 5">
    <name type="scientific">Steinernema hermaphroditum</name>
    <dbReference type="NCBI Taxonomy" id="289476"/>
    <lineage>
        <taxon>Eukaryota</taxon>
        <taxon>Metazoa</taxon>
        <taxon>Ecdysozoa</taxon>
        <taxon>Nematoda</taxon>
        <taxon>Chromadorea</taxon>
        <taxon>Rhabditida</taxon>
        <taxon>Tylenchina</taxon>
        <taxon>Panagrolaimomorpha</taxon>
        <taxon>Strongyloidoidea</taxon>
        <taxon>Steinernematidae</taxon>
        <taxon>Steinernema</taxon>
    </lineage>
</organism>
<evidence type="ECO:0000256" key="2">
    <source>
        <dbReference type="SAM" id="Phobius"/>
    </source>
</evidence>
<evidence type="ECO:0000313" key="4">
    <source>
        <dbReference type="EMBL" id="KAK0410634.1"/>
    </source>
</evidence>
<evidence type="ECO:0000256" key="3">
    <source>
        <dbReference type="SAM" id="SignalP"/>
    </source>
</evidence>
<sequence>MSPSAFIVAILLSSTAALTSSPPPTAIDARSEASPNVTAFKAPIAPLENNVTTSEASIAPPENNATLSKAASNVSTSPEPKRVPSAGAHEISVWVLIGAGGFALLLGGVAAVVCYLDCRGPRCPKKGHDDIAETSIRNSLRRLSRREKTASSCSEVEHLVTNEK</sequence>
<proteinExistence type="predicted"/>
<feature type="chain" id="PRO_5041235709" evidence="3">
    <location>
        <begin position="18"/>
        <end position="164"/>
    </location>
</feature>
<feature type="region of interest" description="Disordered" evidence="1">
    <location>
        <begin position="55"/>
        <end position="84"/>
    </location>
</feature>
<keyword evidence="2" id="KW-0812">Transmembrane</keyword>
<dbReference type="AlphaFoldDB" id="A0AA39HTL8"/>
<comment type="caution">
    <text evidence="4">The sequence shown here is derived from an EMBL/GenBank/DDBJ whole genome shotgun (WGS) entry which is preliminary data.</text>
</comment>
<feature type="compositionally biased region" description="Polar residues" evidence="1">
    <location>
        <begin position="63"/>
        <end position="78"/>
    </location>
</feature>
<keyword evidence="5" id="KW-1185">Reference proteome</keyword>
<feature type="transmembrane region" description="Helical" evidence="2">
    <location>
        <begin position="91"/>
        <end position="116"/>
    </location>
</feature>
<gene>
    <name evidence="4" type="ORF">QR680_005244</name>
</gene>
<feature type="signal peptide" evidence="3">
    <location>
        <begin position="1"/>
        <end position="17"/>
    </location>
</feature>
<keyword evidence="2" id="KW-1133">Transmembrane helix</keyword>
<dbReference type="Proteomes" id="UP001175271">
    <property type="component" value="Unassembled WGS sequence"/>
</dbReference>
<dbReference type="EMBL" id="JAUCMV010000003">
    <property type="protein sequence ID" value="KAK0410634.1"/>
    <property type="molecule type" value="Genomic_DNA"/>
</dbReference>
<keyword evidence="2" id="KW-0472">Membrane</keyword>
<evidence type="ECO:0000313" key="5">
    <source>
        <dbReference type="Proteomes" id="UP001175271"/>
    </source>
</evidence>
<protein>
    <submittedName>
        <fullName evidence="4">Uncharacterized protein</fullName>
    </submittedName>
</protein>
<keyword evidence="3" id="KW-0732">Signal</keyword>
<evidence type="ECO:0000256" key="1">
    <source>
        <dbReference type="SAM" id="MobiDB-lite"/>
    </source>
</evidence>